<reference evidence="2" key="1">
    <citation type="submission" date="2011-07" db="EMBL/GenBank/DDBJ databases">
        <authorList>
            <consortium name="Caenorhabditis brenneri Sequencing and Analysis Consortium"/>
            <person name="Wilson R.K."/>
        </authorList>
    </citation>
    <scope>NUCLEOTIDE SEQUENCE [LARGE SCALE GENOMIC DNA]</scope>
    <source>
        <strain evidence="2">PB2801</strain>
    </source>
</reference>
<dbReference type="Proteomes" id="UP000008068">
    <property type="component" value="Unassembled WGS sequence"/>
</dbReference>
<proteinExistence type="predicted"/>
<keyword evidence="2" id="KW-1185">Reference proteome</keyword>
<sequence>MEGSILSIRGDESVCITPRLFDSPYKGNYALAEKLCSTDNGLGLAGVYSEDEEYNIRVQWNTTWEAVTSIQNDNGKILTNDVWVNGDCGNSNINECVSTDSMVNTSFNQSPQTRYQATEKLYGEGSPYCAFLSPVAPFVFRSGCNSTSAYADSGLMRGAVCLTQPL</sequence>
<evidence type="ECO:0000313" key="1">
    <source>
        <dbReference type="EMBL" id="EGT44180.1"/>
    </source>
</evidence>
<evidence type="ECO:0000313" key="2">
    <source>
        <dbReference type="Proteomes" id="UP000008068"/>
    </source>
</evidence>
<dbReference type="InParanoid" id="G0MU98"/>
<evidence type="ECO:0008006" key="3">
    <source>
        <dbReference type="Google" id="ProtNLM"/>
    </source>
</evidence>
<accession>G0MU98</accession>
<dbReference type="EMBL" id="GL379812">
    <property type="protein sequence ID" value="EGT44180.1"/>
    <property type="molecule type" value="Genomic_DNA"/>
</dbReference>
<gene>
    <name evidence="1" type="ORF">CAEBREN_10048</name>
</gene>
<protein>
    <recommendedName>
        <fullName evidence="3">C-type lectin domain-containing protein</fullName>
    </recommendedName>
</protein>
<name>G0MU98_CAEBE</name>
<dbReference type="AlphaFoldDB" id="G0MU98"/>
<organism evidence="2">
    <name type="scientific">Caenorhabditis brenneri</name>
    <name type="common">Nematode worm</name>
    <dbReference type="NCBI Taxonomy" id="135651"/>
    <lineage>
        <taxon>Eukaryota</taxon>
        <taxon>Metazoa</taxon>
        <taxon>Ecdysozoa</taxon>
        <taxon>Nematoda</taxon>
        <taxon>Chromadorea</taxon>
        <taxon>Rhabditida</taxon>
        <taxon>Rhabditina</taxon>
        <taxon>Rhabditomorpha</taxon>
        <taxon>Rhabditoidea</taxon>
        <taxon>Rhabditidae</taxon>
        <taxon>Peloderinae</taxon>
        <taxon>Caenorhabditis</taxon>
    </lineage>
</organism>
<dbReference type="HOGENOM" id="CLU_1604189_0_0_1"/>